<dbReference type="OrthoDB" id="10261556at2759"/>
<dbReference type="GO" id="GO:0003677">
    <property type="term" value="F:DNA binding"/>
    <property type="evidence" value="ECO:0007669"/>
    <property type="project" value="UniProtKB-KW"/>
</dbReference>
<protein>
    <recommendedName>
        <fullName evidence="5">DNA 3'-5' helicase</fullName>
        <ecNumber evidence="5">5.6.2.4</ecNumber>
    </recommendedName>
</protein>
<evidence type="ECO:0000256" key="4">
    <source>
        <dbReference type="ARBA" id="ARBA00034617"/>
    </source>
</evidence>
<keyword evidence="7" id="KW-1185">Reference proteome</keyword>
<comment type="catalytic activity">
    <reaction evidence="4">
        <text>Couples ATP hydrolysis with the unwinding of duplex DNA by translocating in the 3'-5' direction.</text>
        <dbReference type="EC" id="5.6.2.4"/>
    </reaction>
</comment>
<gene>
    <name evidence="6" type="ORF">D9758_002516</name>
</gene>
<dbReference type="PANTHER" id="PTHR13710:SF105">
    <property type="entry name" value="ATP-DEPENDENT DNA HELICASE Q1"/>
    <property type="match status" value="1"/>
</dbReference>
<dbReference type="PANTHER" id="PTHR13710">
    <property type="entry name" value="DNA HELICASE RECQ FAMILY MEMBER"/>
    <property type="match status" value="1"/>
</dbReference>
<accession>A0A8H5LU02</accession>
<organism evidence="6 7">
    <name type="scientific">Tetrapyrgos nigripes</name>
    <dbReference type="NCBI Taxonomy" id="182062"/>
    <lineage>
        <taxon>Eukaryota</taxon>
        <taxon>Fungi</taxon>
        <taxon>Dikarya</taxon>
        <taxon>Basidiomycota</taxon>
        <taxon>Agaricomycotina</taxon>
        <taxon>Agaricomycetes</taxon>
        <taxon>Agaricomycetidae</taxon>
        <taxon>Agaricales</taxon>
        <taxon>Marasmiineae</taxon>
        <taxon>Marasmiaceae</taxon>
        <taxon>Tetrapyrgos</taxon>
    </lineage>
</organism>
<reference evidence="6 7" key="1">
    <citation type="journal article" date="2020" name="ISME J.">
        <title>Uncovering the hidden diversity of litter-decomposition mechanisms in mushroom-forming fungi.</title>
        <authorList>
            <person name="Floudas D."/>
            <person name="Bentzer J."/>
            <person name="Ahren D."/>
            <person name="Johansson T."/>
            <person name="Persson P."/>
            <person name="Tunlid A."/>
        </authorList>
    </citation>
    <scope>NUCLEOTIDE SEQUENCE [LARGE SCALE GENOMIC DNA]</scope>
    <source>
        <strain evidence="6 7">CBS 291.85</strain>
    </source>
</reference>
<comment type="caution">
    <text evidence="6">The sequence shown here is derived from an EMBL/GenBank/DDBJ whole genome shotgun (WGS) entry which is preliminary data.</text>
</comment>
<comment type="similarity">
    <text evidence="1">Belongs to the helicase family. RecQ subfamily.</text>
</comment>
<keyword evidence="3" id="KW-0413">Isomerase</keyword>
<dbReference type="GO" id="GO:0005694">
    <property type="term" value="C:chromosome"/>
    <property type="evidence" value="ECO:0007669"/>
    <property type="project" value="TreeGrafter"/>
</dbReference>
<dbReference type="GO" id="GO:0005737">
    <property type="term" value="C:cytoplasm"/>
    <property type="evidence" value="ECO:0007669"/>
    <property type="project" value="TreeGrafter"/>
</dbReference>
<evidence type="ECO:0000256" key="1">
    <source>
        <dbReference type="ARBA" id="ARBA00005446"/>
    </source>
</evidence>
<evidence type="ECO:0000313" key="7">
    <source>
        <dbReference type="Proteomes" id="UP000559256"/>
    </source>
</evidence>
<dbReference type="Proteomes" id="UP000559256">
    <property type="component" value="Unassembled WGS sequence"/>
</dbReference>
<evidence type="ECO:0000313" key="6">
    <source>
        <dbReference type="EMBL" id="KAF5369502.1"/>
    </source>
</evidence>
<dbReference type="InterPro" id="IPR027417">
    <property type="entry name" value="P-loop_NTPase"/>
</dbReference>
<dbReference type="GO" id="GO:0043138">
    <property type="term" value="F:3'-5' DNA helicase activity"/>
    <property type="evidence" value="ECO:0007669"/>
    <property type="project" value="UniProtKB-EC"/>
</dbReference>
<keyword evidence="2" id="KW-0238">DNA-binding</keyword>
<dbReference type="GO" id="GO:0000724">
    <property type="term" value="P:double-strand break repair via homologous recombination"/>
    <property type="evidence" value="ECO:0007669"/>
    <property type="project" value="TreeGrafter"/>
</dbReference>
<evidence type="ECO:0000256" key="5">
    <source>
        <dbReference type="ARBA" id="ARBA00034808"/>
    </source>
</evidence>
<dbReference type="AlphaFoldDB" id="A0A8H5LU02"/>
<dbReference type="GO" id="GO:0009378">
    <property type="term" value="F:four-way junction helicase activity"/>
    <property type="evidence" value="ECO:0007669"/>
    <property type="project" value="TreeGrafter"/>
</dbReference>
<evidence type="ECO:0000256" key="2">
    <source>
        <dbReference type="ARBA" id="ARBA00023125"/>
    </source>
</evidence>
<dbReference type="Gene3D" id="3.40.50.300">
    <property type="entry name" value="P-loop containing nucleotide triphosphate hydrolases"/>
    <property type="match status" value="1"/>
</dbReference>
<proteinExistence type="inferred from homology"/>
<dbReference type="SUPFAM" id="SSF52540">
    <property type="entry name" value="P-loop containing nucleoside triphosphate hydrolases"/>
    <property type="match status" value="1"/>
</dbReference>
<sequence length="250" mass="27906">MTSTTSGSLFTFSTMDRPTIALQRARNTLCKTWGIPSSANNKKKLQVKDLLGKGIQAVALNSSSKAEELFEEITMDPSQPSTRRHKHQSACVSVVVDKAHCIAEWGGDFRPRYDAVGRLLARCPSHVPVLIASATIPQDVRELIVEKLDLGEKYDLVAASVSNAKLNVRLSVRVIQHPIQTYADLLFIFSKDTNPDDFKQTIIYVNTRKETEAIQDFLRAHCPPAMSPDTIAFYHRNIGEKKPKVTKRIS</sequence>
<dbReference type="EC" id="5.6.2.4" evidence="5"/>
<dbReference type="EMBL" id="JAACJM010000013">
    <property type="protein sequence ID" value="KAF5369502.1"/>
    <property type="molecule type" value="Genomic_DNA"/>
</dbReference>
<evidence type="ECO:0000256" key="3">
    <source>
        <dbReference type="ARBA" id="ARBA00023235"/>
    </source>
</evidence>
<name>A0A8H5LU02_9AGAR</name>